<keyword evidence="13" id="KW-1185">Reference proteome</keyword>
<dbReference type="GO" id="GO:0000049">
    <property type="term" value="F:tRNA binding"/>
    <property type="evidence" value="ECO:0007669"/>
    <property type="project" value="UniProtKB-KW"/>
</dbReference>
<sequence length="750" mass="84889">MLAARTRYHQVRRNFIRFFENYDHIHVPSSSVVPSFEDRSLLFTNAGMNQTLYDCLFQDVGRDLHHQTFFEMLGNWSFDDSYSKEDACKLAWHFLTDVLSIDPSRLYVSYFGGSGKYNLPADEKCRKIWLSIGLPESHILPFVDENFWEMGSTGPCGPSTEIHYDRVAGRKDAGHLVNKDNSVVELWNIVFISLLRTSSGDLHPLPSHHIDTGMGLERLASVVQKVPSNFDIDAFAPIMKHISKVSKRRPYEGRVGFEDVDGRDASYRILADHMRAVVIAVADGVEPSAVDAGFIVRKMLRRSFWHATKHLGIDRFACSEFVPTVIETLERAYPELSTAVERIQKCVADEEHQYWEIFDKGRGLFEQMRLSLPKGSTTFLGDDAFLLHDTHGIPIEITEDLSKEHGLSIDKDRFLELKEDAKNLSRSTSGFKKSVTLDTTGLEDCSDRAKYTYSLRKDGIYEFPAVTSKVLAVFHDSKRVESLDVNSHGAIILQECQFYAEEGGQKYDKGFLEINGVGLYENELCYSLFLKKRRVALMRAHTATHLLNWALRRVGAGRGQSGSSIDEDSLRFDYATDDCAGEDDTIENVESLVCSVISQAKPVIVEGMPQQKAAEIRQLQSEFKEGKEYPAVVRVARVGNNLDDACAVECCSGTHVLNTSSIMDFIVLSDRSSAKGVRRIFALTGEKARKSREYGREVISRLESIVEDSSNDSLHEEIDWSQMPYEDNAQARKLLKIIKKKRKMKKEIKC</sequence>
<keyword evidence="5 12" id="KW-0436">Ligase</keyword>
<evidence type="ECO:0000259" key="11">
    <source>
        <dbReference type="PROSITE" id="PS50860"/>
    </source>
</evidence>
<keyword evidence="8" id="KW-0694">RNA-binding</keyword>
<evidence type="ECO:0000256" key="4">
    <source>
        <dbReference type="ARBA" id="ARBA00022555"/>
    </source>
</evidence>
<dbReference type="SUPFAM" id="SSF101353">
    <property type="entry name" value="Putative anticodon-binding domain of alanyl-tRNA synthetase (AlaRS)"/>
    <property type="match status" value="1"/>
</dbReference>
<gene>
    <name evidence="12" type="ORF">OESDEN_11439</name>
</gene>
<keyword evidence="9" id="KW-0648">Protein biosynthesis</keyword>
<organism evidence="12 13">
    <name type="scientific">Oesophagostomum dentatum</name>
    <name type="common">Nodular worm</name>
    <dbReference type="NCBI Taxonomy" id="61180"/>
    <lineage>
        <taxon>Eukaryota</taxon>
        <taxon>Metazoa</taxon>
        <taxon>Ecdysozoa</taxon>
        <taxon>Nematoda</taxon>
        <taxon>Chromadorea</taxon>
        <taxon>Rhabditida</taxon>
        <taxon>Rhabditina</taxon>
        <taxon>Rhabditomorpha</taxon>
        <taxon>Strongyloidea</taxon>
        <taxon>Strongylidae</taxon>
        <taxon>Oesophagostomum</taxon>
    </lineage>
</organism>
<dbReference type="InterPro" id="IPR012947">
    <property type="entry name" value="tRNA_SAD"/>
</dbReference>
<dbReference type="OrthoDB" id="2423964at2759"/>
<evidence type="ECO:0000256" key="10">
    <source>
        <dbReference type="ARBA" id="ARBA00023146"/>
    </source>
</evidence>
<protein>
    <recommendedName>
        <fullName evidence="3">Alanine--tRNA ligase</fullName>
        <ecNumber evidence="2">6.1.1.7</ecNumber>
    </recommendedName>
</protein>
<dbReference type="Pfam" id="PF07973">
    <property type="entry name" value="tRNA_SAD"/>
    <property type="match status" value="1"/>
</dbReference>
<evidence type="ECO:0000256" key="8">
    <source>
        <dbReference type="ARBA" id="ARBA00022884"/>
    </source>
</evidence>
<comment type="similarity">
    <text evidence="1">Belongs to the class-II aminoacyl-tRNA synthetase family. Alax-L subfamily.</text>
</comment>
<evidence type="ECO:0000256" key="7">
    <source>
        <dbReference type="ARBA" id="ARBA00022840"/>
    </source>
</evidence>
<dbReference type="InterPro" id="IPR002318">
    <property type="entry name" value="Ala-tRNA-lgiase_IIc"/>
</dbReference>
<dbReference type="InterPro" id="IPR018165">
    <property type="entry name" value="Ala-tRNA-synth_IIc_core"/>
</dbReference>
<dbReference type="SUPFAM" id="SSF55186">
    <property type="entry name" value="ThrRS/AlaRS common domain"/>
    <property type="match status" value="1"/>
</dbReference>
<dbReference type="FunFam" id="3.30.980.10:FF:000004">
    <property type="entry name" value="Alanine--tRNA ligase, cytoplasmic"/>
    <property type="match status" value="1"/>
</dbReference>
<keyword evidence="6" id="KW-0547">Nucleotide-binding</keyword>
<accession>A0A0B1T024</accession>
<evidence type="ECO:0000256" key="5">
    <source>
        <dbReference type="ARBA" id="ARBA00022598"/>
    </source>
</evidence>
<dbReference type="GO" id="GO:0006419">
    <property type="term" value="P:alanyl-tRNA aminoacylation"/>
    <property type="evidence" value="ECO:0007669"/>
    <property type="project" value="InterPro"/>
</dbReference>
<dbReference type="GO" id="GO:0002161">
    <property type="term" value="F:aminoacyl-tRNA deacylase activity"/>
    <property type="evidence" value="ECO:0007669"/>
    <property type="project" value="TreeGrafter"/>
</dbReference>
<reference evidence="12 13" key="1">
    <citation type="submission" date="2014-03" db="EMBL/GenBank/DDBJ databases">
        <title>Draft genome of the hookworm Oesophagostomum dentatum.</title>
        <authorList>
            <person name="Mitreva M."/>
        </authorList>
    </citation>
    <scope>NUCLEOTIDE SEQUENCE [LARGE SCALE GENOMIC DNA]</scope>
    <source>
        <strain evidence="12 13">OD-Hann</strain>
    </source>
</reference>
<dbReference type="EMBL" id="KN555251">
    <property type="protein sequence ID" value="KHJ88760.1"/>
    <property type="molecule type" value="Genomic_DNA"/>
</dbReference>
<dbReference type="PRINTS" id="PR00980">
    <property type="entry name" value="TRNASYNTHALA"/>
</dbReference>
<dbReference type="InterPro" id="IPR050058">
    <property type="entry name" value="Ala-tRNA_ligase"/>
</dbReference>
<evidence type="ECO:0000256" key="1">
    <source>
        <dbReference type="ARBA" id="ARBA00008429"/>
    </source>
</evidence>
<dbReference type="Proteomes" id="UP000053660">
    <property type="component" value="Unassembled WGS sequence"/>
</dbReference>
<dbReference type="GO" id="GO:0005739">
    <property type="term" value="C:mitochondrion"/>
    <property type="evidence" value="ECO:0007669"/>
    <property type="project" value="TreeGrafter"/>
</dbReference>
<proteinExistence type="inferred from homology"/>
<dbReference type="Pfam" id="PF01411">
    <property type="entry name" value="tRNA-synt_2c"/>
    <property type="match status" value="2"/>
</dbReference>
<evidence type="ECO:0000313" key="13">
    <source>
        <dbReference type="Proteomes" id="UP000053660"/>
    </source>
</evidence>
<dbReference type="Gene3D" id="3.30.980.10">
    <property type="entry name" value="Threonyl-trna Synthetase, Chain A, domain 2"/>
    <property type="match status" value="1"/>
</dbReference>
<dbReference type="InterPro" id="IPR018163">
    <property type="entry name" value="Thr/Ala-tRNA-synth_IIc_edit"/>
</dbReference>
<name>A0A0B1T024_OESDE</name>
<keyword evidence="7" id="KW-0067">ATP-binding</keyword>
<dbReference type="SUPFAM" id="SSF55681">
    <property type="entry name" value="Class II aaRS and biotin synthetases"/>
    <property type="match status" value="1"/>
</dbReference>
<feature type="domain" description="Alanyl-transfer RNA synthetases family profile" evidence="11">
    <location>
        <begin position="6"/>
        <end position="694"/>
    </location>
</feature>
<keyword evidence="10" id="KW-0030">Aminoacyl-tRNA synthetase</keyword>
<keyword evidence="4" id="KW-0820">tRNA-binding</keyword>
<dbReference type="PANTHER" id="PTHR11777">
    <property type="entry name" value="ALANYL-TRNA SYNTHETASE"/>
    <property type="match status" value="1"/>
</dbReference>
<dbReference type="EC" id="6.1.1.7" evidence="2"/>
<dbReference type="SUPFAM" id="SSF50447">
    <property type="entry name" value="Translation proteins"/>
    <property type="match status" value="1"/>
</dbReference>
<evidence type="ECO:0000313" key="12">
    <source>
        <dbReference type="EMBL" id="KHJ88760.1"/>
    </source>
</evidence>
<dbReference type="PANTHER" id="PTHR11777:SF10">
    <property type="entry name" value="ALANINE--TRNA LIGASE, MITOCHONDRIAL"/>
    <property type="match status" value="1"/>
</dbReference>
<dbReference type="PROSITE" id="PS50860">
    <property type="entry name" value="AA_TRNA_LIGASE_II_ALA"/>
    <property type="match status" value="1"/>
</dbReference>
<dbReference type="Gene3D" id="3.30.930.10">
    <property type="entry name" value="Bira Bifunctional Protein, Domain 2"/>
    <property type="match status" value="2"/>
</dbReference>
<dbReference type="InterPro" id="IPR009000">
    <property type="entry name" value="Transl_B-barrel_sf"/>
</dbReference>
<evidence type="ECO:0000256" key="2">
    <source>
        <dbReference type="ARBA" id="ARBA00013168"/>
    </source>
</evidence>
<dbReference type="GO" id="GO:0004813">
    <property type="term" value="F:alanine-tRNA ligase activity"/>
    <property type="evidence" value="ECO:0007669"/>
    <property type="project" value="UniProtKB-EC"/>
</dbReference>
<dbReference type="CDD" id="cd00673">
    <property type="entry name" value="AlaRS_core"/>
    <property type="match status" value="1"/>
</dbReference>
<dbReference type="Gene3D" id="2.40.30.130">
    <property type="match status" value="1"/>
</dbReference>
<dbReference type="InterPro" id="IPR018164">
    <property type="entry name" value="Ala-tRNA-synth_IIc_N"/>
</dbReference>
<evidence type="ECO:0000256" key="9">
    <source>
        <dbReference type="ARBA" id="ARBA00022917"/>
    </source>
</evidence>
<dbReference type="SMART" id="SM00863">
    <property type="entry name" value="tRNA_SAD"/>
    <property type="match status" value="1"/>
</dbReference>
<dbReference type="InterPro" id="IPR018162">
    <property type="entry name" value="Ala-tRNA-ligase_IIc_anticod-bd"/>
</dbReference>
<dbReference type="AlphaFoldDB" id="A0A0B1T024"/>
<dbReference type="InterPro" id="IPR045864">
    <property type="entry name" value="aa-tRNA-synth_II/BPL/LPL"/>
</dbReference>
<dbReference type="GO" id="GO:0005524">
    <property type="term" value="F:ATP binding"/>
    <property type="evidence" value="ECO:0007669"/>
    <property type="project" value="UniProtKB-KW"/>
</dbReference>
<evidence type="ECO:0000256" key="6">
    <source>
        <dbReference type="ARBA" id="ARBA00022741"/>
    </source>
</evidence>
<evidence type="ECO:0000256" key="3">
    <source>
        <dbReference type="ARBA" id="ARBA00017959"/>
    </source>
</evidence>